<reference evidence="2 4" key="1">
    <citation type="submission" date="2015-01" db="EMBL/GenBank/DDBJ databases">
        <title>Evolution of Trichinella species and genotypes.</title>
        <authorList>
            <person name="Korhonen P.K."/>
            <person name="Edoardo P."/>
            <person name="Giuseppe L.R."/>
            <person name="Gasser R.B."/>
        </authorList>
    </citation>
    <scope>NUCLEOTIDE SEQUENCE [LARGE SCALE GENOMIC DNA]</scope>
    <source>
        <strain evidence="2">ISS3</strain>
    </source>
</reference>
<dbReference type="OrthoDB" id="5931288at2759"/>
<evidence type="ECO:0000313" key="2">
    <source>
        <dbReference type="EMBL" id="KRY26782.1"/>
    </source>
</evidence>
<feature type="compositionally biased region" description="Basic and acidic residues" evidence="1">
    <location>
        <begin position="34"/>
        <end position="49"/>
    </location>
</feature>
<evidence type="ECO:0000256" key="1">
    <source>
        <dbReference type="SAM" id="MobiDB-lite"/>
    </source>
</evidence>
<dbReference type="AlphaFoldDB" id="A0A0V1AQ20"/>
<evidence type="ECO:0000313" key="3">
    <source>
        <dbReference type="EMBL" id="KRY26784.1"/>
    </source>
</evidence>
<proteinExistence type="predicted"/>
<gene>
    <name evidence="2" type="ORF">T01_14148</name>
    <name evidence="3" type="ORF">T01_7548</name>
</gene>
<name>A0A0V1AQ20_TRISP</name>
<dbReference type="EMBL" id="JYDH01000334">
    <property type="protein sequence ID" value="KRY26784.1"/>
    <property type="molecule type" value="Genomic_DNA"/>
</dbReference>
<dbReference type="Proteomes" id="UP000054776">
    <property type="component" value="Unassembled WGS sequence"/>
</dbReference>
<evidence type="ECO:0000313" key="4">
    <source>
        <dbReference type="Proteomes" id="UP000054776"/>
    </source>
</evidence>
<dbReference type="InParanoid" id="A0A0V1AQ20"/>
<comment type="caution">
    <text evidence="2">The sequence shown here is derived from an EMBL/GenBank/DDBJ whole genome shotgun (WGS) entry which is preliminary data.</text>
</comment>
<sequence>MNTAIMGTDIQIDKRIITRKAWGSMRYQGIHRESMRRHGEPEGFDDKRSLAIPGLGDRTNAITP</sequence>
<organism evidence="2 4">
    <name type="scientific">Trichinella spiralis</name>
    <name type="common">Trichina worm</name>
    <dbReference type="NCBI Taxonomy" id="6334"/>
    <lineage>
        <taxon>Eukaryota</taxon>
        <taxon>Metazoa</taxon>
        <taxon>Ecdysozoa</taxon>
        <taxon>Nematoda</taxon>
        <taxon>Enoplea</taxon>
        <taxon>Dorylaimia</taxon>
        <taxon>Trichinellida</taxon>
        <taxon>Trichinellidae</taxon>
        <taxon>Trichinella</taxon>
    </lineage>
</organism>
<dbReference type="EMBL" id="JYDH01000334">
    <property type="protein sequence ID" value="KRY26782.1"/>
    <property type="molecule type" value="Genomic_DNA"/>
</dbReference>
<protein>
    <submittedName>
        <fullName evidence="2">Uncharacterized protein</fullName>
    </submittedName>
</protein>
<accession>A0A0V1AQ20</accession>
<keyword evidence="4" id="KW-1185">Reference proteome</keyword>
<feature type="region of interest" description="Disordered" evidence="1">
    <location>
        <begin position="34"/>
        <end position="64"/>
    </location>
</feature>